<proteinExistence type="predicted"/>
<evidence type="ECO:0000313" key="1">
    <source>
        <dbReference type="EMBL" id="GAA4260083.1"/>
    </source>
</evidence>
<organism evidence="1 2">
    <name type="scientific">Dactylosporangium darangshiense</name>
    <dbReference type="NCBI Taxonomy" id="579108"/>
    <lineage>
        <taxon>Bacteria</taxon>
        <taxon>Bacillati</taxon>
        <taxon>Actinomycetota</taxon>
        <taxon>Actinomycetes</taxon>
        <taxon>Micromonosporales</taxon>
        <taxon>Micromonosporaceae</taxon>
        <taxon>Dactylosporangium</taxon>
    </lineage>
</organism>
<sequence length="145" mass="15626">MATITRSAGGVTVALVDDVRLEVSLRDMSGVARNLETVGRALWVARTRAVLDSAGVAAEPVPLGWRAEAYVAGRAAIVARGRSRDGLVELEVVGMRRWRAGVARAGRADTARAIQEAGEALLADQWAQIRVLKRTIWQPGRVQTE</sequence>
<name>A0ABP8DNM0_9ACTN</name>
<accession>A0ABP8DNM0</accession>
<reference evidence="2" key="1">
    <citation type="journal article" date="2019" name="Int. J. Syst. Evol. Microbiol.">
        <title>The Global Catalogue of Microorganisms (GCM) 10K type strain sequencing project: providing services to taxonomists for standard genome sequencing and annotation.</title>
        <authorList>
            <consortium name="The Broad Institute Genomics Platform"/>
            <consortium name="The Broad Institute Genome Sequencing Center for Infectious Disease"/>
            <person name="Wu L."/>
            <person name="Ma J."/>
        </authorList>
    </citation>
    <scope>NUCLEOTIDE SEQUENCE [LARGE SCALE GENOMIC DNA]</scope>
    <source>
        <strain evidence="2">JCM 17441</strain>
    </source>
</reference>
<dbReference type="Proteomes" id="UP001500620">
    <property type="component" value="Unassembled WGS sequence"/>
</dbReference>
<gene>
    <name evidence="1" type="ORF">GCM10022255_087370</name>
</gene>
<evidence type="ECO:0000313" key="2">
    <source>
        <dbReference type="Proteomes" id="UP001500620"/>
    </source>
</evidence>
<comment type="caution">
    <text evidence="1">The sequence shown here is derived from an EMBL/GenBank/DDBJ whole genome shotgun (WGS) entry which is preliminary data.</text>
</comment>
<keyword evidence="2" id="KW-1185">Reference proteome</keyword>
<dbReference type="EMBL" id="BAABAT010000038">
    <property type="protein sequence ID" value="GAA4260083.1"/>
    <property type="molecule type" value="Genomic_DNA"/>
</dbReference>
<protein>
    <submittedName>
        <fullName evidence="1">Uncharacterized protein</fullName>
    </submittedName>
</protein>